<protein>
    <recommendedName>
        <fullName evidence="1">Phosphodiester glycosidase domain-containing protein</fullName>
    </recommendedName>
</protein>
<name>A0A367QUR9_9NOSO</name>
<sequence length="76" mass="8093">MIRSGLQQEVQAMKAIGCHAVMNLDGGASKALAANGILVPAGRSLTNVIVVYDAKNPAPDSLRYAWLRFKKGDRPA</sequence>
<gene>
    <name evidence="2" type="ORF">A6770_24605</name>
</gene>
<organism evidence="2 3">
    <name type="scientific">Nostoc minutum NIES-26</name>
    <dbReference type="NCBI Taxonomy" id="1844469"/>
    <lineage>
        <taxon>Bacteria</taxon>
        <taxon>Bacillati</taxon>
        <taxon>Cyanobacteriota</taxon>
        <taxon>Cyanophyceae</taxon>
        <taxon>Nostocales</taxon>
        <taxon>Nostocaceae</taxon>
        <taxon>Nostoc</taxon>
    </lineage>
</organism>
<reference evidence="2" key="1">
    <citation type="submission" date="2016-04" db="EMBL/GenBank/DDBJ databases">
        <authorList>
            <person name="Tabuchi Yagui T.R."/>
        </authorList>
    </citation>
    <scope>NUCLEOTIDE SEQUENCE [LARGE SCALE GENOMIC DNA]</scope>
    <source>
        <strain evidence="2">NIES-26</strain>
    </source>
</reference>
<keyword evidence="3" id="KW-1185">Reference proteome</keyword>
<accession>A0A367QUR9</accession>
<evidence type="ECO:0000259" key="1">
    <source>
        <dbReference type="Pfam" id="PF09992"/>
    </source>
</evidence>
<dbReference type="Proteomes" id="UP000252107">
    <property type="component" value="Unassembled WGS sequence"/>
</dbReference>
<dbReference type="EMBL" id="LXQD01000301">
    <property type="protein sequence ID" value="RCJ27937.1"/>
    <property type="molecule type" value="Genomic_DNA"/>
</dbReference>
<comment type="caution">
    <text evidence="2">The sequence shown here is derived from an EMBL/GenBank/DDBJ whole genome shotgun (WGS) entry which is preliminary data.</text>
</comment>
<evidence type="ECO:0000313" key="2">
    <source>
        <dbReference type="EMBL" id="RCJ27937.1"/>
    </source>
</evidence>
<feature type="domain" description="Phosphodiester glycosidase" evidence="1">
    <location>
        <begin position="7"/>
        <end position="52"/>
    </location>
</feature>
<dbReference type="AlphaFoldDB" id="A0A367QUR9"/>
<dbReference type="Pfam" id="PF09992">
    <property type="entry name" value="NAGPA"/>
    <property type="match status" value="1"/>
</dbReference>
<proteinExistence type="predicted"/>
<dbReference type="InterPro" id="IPR018711">
    <property type="entry name" value="NAGPA"/>
</dbReference>
<evidence type="ECO:0000313" key="3">
    <source>
        <dbReference type="Proteomes" id="UP000252107"/>
    </source>
</evidence>